<dbReference type="GeneID" id="61611609"/>
<dbReference type="Proteomes" id="UP000507954">
    <property type="component" value="Unassembled WGS sequence"/>
</dbReference>
<evidence type="ECO:0000256" key="3">
    <source>
        <dbReference type="ARBA" id="ARBA00023125"/>
    </source>
</evidence>
<organism evidence="7">
    <name type="scientific">Sinorhizobium medicae</name>
    <dbReference type="NCBI Taxonomy" id="110321"/>
    <lineage>
        <taxon>Bacteria</taxon>
        <taxon>Pseudomonadati</taxon>
        <taxon>Pseudomonadota</taxon>
        <taxon>Alphaproteobacteria</taxon>
        <taxon>Hyphomicrobiales</taxon>
        <taxon>Rhizobiaceae</taxon>
        <taxon>Sinorhizobium/Ensifer group</taxon>
        <taxon>Sinorhizobium</taxon>
    </lineage>
</organism>
<dbReference type="SMART" id="SM01134">
    <property type="entry name" value="DeoRC"/>
    <property type="match status" value="1"/>
</dbReference>
<dbReference type="InterPro" id="IPR050313">
    <property type="entry name" value="Carb_Metab_HTH_regulators"/>
</dbReference>
<gene>
    <name evidence="6" type="ORF">BMJ33_21780</name>
    <name evidence="7" type="ORF">EMEDMD4_270030</name>
</gene>
<dbReference type="EMBL" id="CABFNB010000092">
    <property type="protein sequence ID" value="VTZ61254.1"/>
    <property type="molecule type" value="Genomic_DNA"/>
</dbReference>
<sequence length="261" mass="28428">MKPDDRRQAIMDVLMEAGTASVEELSFRFGVSKMTVHRDLDDLEQAGLLRKVHGGASIQSSPQFESDFRYREKIATSEKRRLGEYAATLVEPGQSVIIDDSSTAGAIAGFLKDIRPLTVITNNLGVITDLSGVPGMNLIALGGHYSKRFNGFFGVVTEEALRSLRADVAFLSSSAVEGTAAFHQDQEVVQIKRQMVKSANRKYLLVDHGKFGRSALHFLMGLEAFDAVLTGSEVSDGHARELGDAGVGLLRIDNQKIMEKA</sequence>
<evidence type="ECO:0000313" key="6">
    <source>
        <dbReference type="EMBL" id="PLT99557.1"/>
    </source>
</evidence>
<dbReference type="SUPFAM" id="SSF100950">
    <property type="entry name" value="NagB/RpiA/CoA transferase-like"/>
    <property type="match status" value="1"/>
</dbReference>
<dbReference type="EMBL" id="NBUC01000110">
    <property type="protein sequence ID" value="PLT99557.1"/>
    <property type="molecule type" value="Genomic_DNA"/>
</dbReference>
<name>A0A508WV96_9HYPH</name>
<dbReference type="PROSITE" id="PS00894">
    <property type="entry name" value="HTH_DEOR_1"/>
    <property type="match status" value="1"/>
</dbReference>
<dbReference type="InterPro" id="IPR036388">
    <property type="entry name" value="WH-like_DNA-bd_sf"/>
</dbReference>
<evidence type="ECO:0000256" key="4">
    <source>
        <dbReference type="ARBA" id="ARBA00023163"/>
    </source>
</evidence>
<feature type="domain" description="HTH deoR-type" evidence="5">
    <location>
        <begin position="3"/>
        <end position="58"/>
    </location>
</feature>
<keyword evidence="3" id="KW-0238">DNA-binding</keyword>
<evidence type="ECO:0000256" key="1">
    <source>
        <dbReference type="ARBA" id="ARBA00022491"/>
    </source>
</evidence>
<dbReference type="InterPro" id="IPR037171">
    <property type="entry name" value="NagB/RpiA_transferase-like"/>
</dbReference>
<evidence type="ECO:0000259" key="5">
    <source>
        <dbReference type="PROSITE" id="PS51000"/>
    </source>
</evidence>
<dbReference type="SUPFAM" id="SSF46785">
    <property type="entry name" value="Winged helix' DNA-binding domain"/>
    <property type="match status" value="1"/>
</dbReference>
<proteinExistence type="predicted"/>
<dbReference type="Pfam" id="PF08220">
    <property type="entry name" value="HTH_DeoR"/>
    <property type="match status" value="1"/>
</dbReference>
<dbReference type="GO" id="GO:0003700">
    <property type="term" value="F:DNA-binding transcription factor activity"/>
    <property type="evidence" value="ECO:0007669"/>
    <property type="project" value="InterPro"/>
</dbReference>
<dbReference type="PRINTS" id="PR00037">
    <property type="entry name" value="HTHLACR"/>
</dbReference>
<dbReference type="Gene3D" id="1.10.10.10">
    <property type="entry name" value="Winged helix-like DNA-binding domain superfamily/Winged helix DNA-binding domain"/>
    <property type="match status" value="1"/>
</dbReference>
<dbReference type="PANTHER" id="PTHR30363:SF4">
    <property type="entry name" value="GLYCEROL-3-PHOSPHATE REGULON REPRESSOR"/>
    <property type="match status" value="1"/>
</dbReference>
<accession>A0A508WV96</accession>
<dbReference type="InterPro" id="IPR018356">
    <property type="entry name" value="Tscrpt_reg_HTH_DeoR_CS"/>
</dbReference>
<dbReference type="InterPro" id="IPR001034">
    <property type="entry name" value="DeoR_HTH"/>
</dbReference>
<keyword evidence="2" id="KW-0805">Transcription regulation</keyword>
<keyword evidence="8" id="KW-1185">Reference proteome</keyword>
<dbReference type="PANTHER" id="PTHR30363">
    <property type="entry name" value="HTH-TYPE TRANSCRIPTIONAL REGULATOR SRLR-RELATED"/>
    <property type="match status" value="1"/>
</dbReference>
<dbReference type="GO" id="GO:0003677">
    <property type="term" value="F:DNA binding"/>
    <property type="evidence" value="ECO:0007669"/>
    <property type="project" value="UniProtKB-KW"/>
</dbReference>
<reference evidence="6" key="1">
    <citation type="submission" date="2017-04" db="EMBL/GenBank/DDBJ databases">
        <authorList>
            <person name="Porter S."/>
            <person name="Friesen M.L."/>
            <person name="Faber-Hammond J."/>
        </authorList>
    </citation>
    <scope>NUCLEOTIDE SEQUENCE</scope>
    <source>
        <strain evidence="6">Str16</strain>
    </source>
</reference>
<keyword evidence="1" id="KW-0678">Repressor</keyword>
<dbReference type="RefSeq" id="WP_011976281.1">
    <property type="nucleotide sequence ID" value="NZ_ATYC01000022.1"/>
</dbReference>
<evidence type="ECO:0000256" key="2">
    <source>
        <dbReference type="ARBA" id="ARBA00023015"/>
    </source>
</evidence>
<evidence type="ECO:0000313" key="8">
    <source>
        <dbReference type="Proteomes" id="UP001190825"/>
    </source>
</evidence>
<dbReference type="AlphaFoldDB" id="A0A508WV96"/>
<reference evidence="6 8" key="2">
    <citation type="journal article" date="2018" name="FEMS Microbiol. Ecol.">
        <title>Co-invading symbiotic mutualists of Medicago polymorpha retain high ancestral diversity and contain diverse accessory genomes.</title>
        <authorList>
            <person name="Porter S.S."/>
            <person name="Faber-Hammond J.J."/>
            <person name="Friesen M.L."/>
        </authorList>
    </citation>
    <scope>NUCLEOTIDE SEQUENCE [LARGE SCALE GENOMIC DNA]</scope>
    <source>
        <strain evidence="6 8">Str16</strain>
    </source>
</reference>
<dbReference type="InterPro" id="IPR014036">
    <property type="entry name" value="DeoR-like_C"/>
</dbReference>
<dbReference type="SMART" id="SM00420">
    <property type="entry name" value="HTH_DEOR"/>
    <property type="match status" value="1"/>
</dbReference>
<dbReference type="Proteomes" id="UP001190825">
    <property type="component" value="Unassembled WGS sequence"/>
</dbReference>
<keyword evidence="4" id="KW-0804">Transcription</keyword>
<dbReference type="Pfam" id="PF00455">
    <property type="entry name" value="DeoRC"/>
    <property type="match status" value="1"/>
</dbReference>
<dbReference type="InterPro" id="IPR036390">
    <property type="entry name" value="WH_DNA-bd_sf"/>
</dbReference>
<dbReference type="OMA" id="LATVDHW"/>
<reference evidence="7" key="3">
    <citation type="submission" date="2019-06" db="EMBL/GenBank/DDBJ databases">
        <authorList>
            <person name="Le Quere A."/>
            <person name="Colella S."/>
        </authorList>
    </citation>
    <scope>NUCLEOTIDE SEQUENCE</scope>
    <source>
        <strain evidence="7">EmedicaeMD41</strain>
    </source>
</reference>
<dbReference type="PROSITE" id="PS51000">
    <property type="entry name" value="HTH_DEOR_2"/>
    <property type="match status" value="1"/>
</dbReference>
<protein>
    <submittedName>
        <fullName evidence="6">DeoR family transcriptional regulator</fullName>
    </submittedName>
    <submittedName>
        <fullName evidence="7">Transcriptional regulator, DeoR family</fullName>
    </submittedName>
</protein>
<evidence type="ECO:0000313" key="7">
    <source>
        <dbReference type="EMBL" id="VTZ61254.1"/>
    </source>
</evidence>